<feature type="region of interest" description="Disordered" evidence="1">
    <location>
        <begin position="117"/>
        <end position="144"/>
    </location>
</feature>
<keyword evidence="3" id="KW-1185">Reference proteome</keyword>
<evidence type="ECO:0000256" key="1">
    <source>
        <dbReference type="SAM" id="MobiDB-lite"/>
    </source>
</evidence>
<protein>
    <submittedName>
        <fullName evidence="2">Uncharacterized protein</fullName>
    </submittedName>
</protein>
<evidence type="ECO:0000313" key="3">
    <source>
        <dbReference type="Proteomes" id="UP001152622"/>
    </source>
</evidence>
<evidence type="ECO:0000313" key="2">
    <source>
        <dbReference type="EMBL" id="KAJ8349650.1"/>
    </source>
</evidence>
<proteinExistence type="predicted"/>
<dbReference type="AlphaFoldDB" id="A0A9Q1F289"/>
<gene>
    <name evidence="2" type="ORF">SKAU_G00247800</name>
</gene>
<name>A0A9Q1F289_SYNKA</name>
<organism evidence="2 3">
    <name type="scientific">Synaphobranchus kaupii</name>
    <name type="common">Kaup's arrowtooth eel</name>
    <dbReference type="NCBI Taxonomy" id="118154"/>
    <lineage>
        <taxon>Eukaryota</taxon>
        <taxon>Metazoa</taxon>
        <taxon>Chordata</taxon>
        <taxon>Craniata</taxon>
        <taxon>Vertebrata</taxon>
        <taxon>Euteleostomi</taxon>
        <taxon>Actinopterygii</taxon>
        <taxon>Neopterygii</taxon>
        <taxon>Teleostei</taxon>
        <taxon>Anguilliformes</taxon>
        <taxon>Synaphobranchidae</taxon>
        <taxon>Synaphobranchus</taxon>
    </lineage>
</organism>
<reference evidence="2" key="1">
    <citation type="journal article" date="2023" name="Science">
        <title>Genome structures resolve the early diversification of teleost fishes.</title>
        <authorList>
            <person name="Parey E."/>
            <person name="Louis A."/>
            <person name="Montfort J."/>
            <person name="Bouchez O."/>
            <person name="Roques C."/>
            <person name="Iampietro C."/>
            <person name="Lluch J."/>
            <person name="Castinel A."/>
            <person name="Donnadieu C."/>
            <person name="Desvignes T."/>
            <person name="Floi Bucao C."/>
            <person name="Jouanno E."/>
            <person name="Wen M."/>
            <person name="Mejri S."/>
            <person name="Dirks R."/>
            <person name="Jansen H."/>
            <person name="Henkel C."/>
            <person name="Chen W.J."/>
            <person name="Zahm M."/>
            <person name="Cabau C."/>
            <person name="Klopp C."/>
            <person name="Thompson A.W."/>
            <person name="Robinson-Rechavi M."/>
            <person name="Braasch I."/>
            <person name="Lecointre G."/>
            <person name="Bobe J."/>
            <person name="Postlethwait J.H."/>
            <person name="Berthelot C."/>
            <person name="Roest Crollius H."/>
            <person name="Guiguen Y."/>
        </authorList>
    </citation>
    <scope>NUCLEOTIDE SEQUENCE</scope>
    <source>
        <strain evidence="2">WJC10195</strain>
    </source>
</reference>
<comment type="caution">
    <text evidence="2">The sequence shown here is derived from an EMBL/GenBank/DDBJ whole genome shotgun (WGS) entry which is preliminary data.</text>
</comment>
<accession>A0A9Q1F289</accession>
<dbReference type="Proteomes" id="UP001152622">
    <property type="component" value="Chromosome 9"/>
</dbReference>
<dbReference type="EMBL" id="JAINUF010000009">
    <property type="protein sequence ID" value="KAJ8349650.1"/>
    <property type="molecule type" value="Genomic_DNA"/>
</dbReference>
<sequence>MELIAFSPYRSDLWAKPGLRQRGQICGPGRAQGRGVARWSDGFQEVTLHHARSTSWHSGGSALAKEPLPSPSLVLTLIIREASQAAPFSTCESQRDWLRSRFCPVVSDQWWRAGSVRVLSPSPDNPSPTGWNPERSGSRSALTLSRASTGGLISHLLHPELNSSPPGRGHSGK</sequence>